<organism evidence="2 3">
    <name type="scientific">Phormidesmis priestleyi ULC007</name>
    <dbReference type="NCBI Taxonomy" id="1920490"/>
    <lineage>
        <taxon>Bacteria</taxon>
        <taxon>Bacillati</taxon>
        <taxon>Cyanobacteriota</taxon>
        <taxon>Cyanophyceae</taxon>
        <taxon>Leptolyngbyales</taxon>
        <taxon>Leptolyngbyaceae</taxon>
        <taxon>Phormidesmis</taxon>
    </lineage>
</organism>
<name>A0A2T1DHD0_9CYAN</name>
<evidence type="ECO:0000256" key="1">
    <source>
        <dbReference type="SAM" id="Phobius"/>
    </source>
</evidence>
<feature type="transmembrane region" description="Helical" evidence="1">
    <location>
        <begin position="20"/>
        <end position="40"/>
    </location>
</feature>
<accession>A0A2T1DHD0</accession>
<evidence type="ECO:0000313" key="3">
    <source>
        <dbReference type="Proteomes" id="UP000238634"/>
    </source>
</evidence>
<proteinExistence type="predicted"/>
<gene>
    <name evidence="2" type="ORF">C7B65_09255</name>
</gene>
<keyword evidence="1" id="KW-1133">Transmembrane helix</keyword>
<reference evidence="2 3" key="1">
    <citation type="submission" date="2018-02" db="EMBL/GenBank/DDBJ databases">
        <authorList>
            <person name="Cohen D.B."/>
            <person name="Kent A.D."/>
        </authorList>
    </citation>
    <scope>NUCLEOTIDE SEQUENCE [LARGE SCALE GENOMIC DNA]</scope>
    <source>
        <strain evidence="2 3">ULC007</strain>
    </source>
</reference>
<keyword evidence="1" id="KW-0472">Membrane</keyword>
<dbReference type="EMBL" id="PVWG01000008">
    <property type="protein sequence ID" value="PSB19854.1"/>
    <property type="molecule type" value="Genomic_DNA"/>
</dbReference>
<keyword evidence="3" id="KW-1185">Reference proteome</keyword>
<dbReference type="STRING" id="1920490.GCA_001895925_03890"/>
<protein>
    <submittedName>
        <fullName evidence="2">Uncharacterized protein</fullName>
    </submittedName>
</protein>
<dbReference type="AlphaFoldDB" id="A0A2T1DHD0"/>
<comment type="caution">
    <text evidence="2">The sequence shown here is derived from an EMBL/GenBank/DDBJ whole genome shotgun (WGS) entry which is preliminary data.</text>
</comment>
<keyword evidence="1" id="KW-0812">Transmembrane</keyword>
<reference evidence="2 3" key="2">
    <citation type="submission" date="2018-03" db="EMBL/GenBank/DDBJ databases">
        <title>The ancient ancestry and fast evolution of plastids.</title>
        <authorList>
            <person name="Moore K.R."/>
            <person name="Magnabosco C."/>
            <person name="Momper L."/>
            <person name="Gold D.A."/>
            <person name="Bosak T."/>
            <person name="Fournier G.P."/>
        </authorList>
    </citation>
    <scope>NUCLEOTIDE SEQUENCE [LARGE SCALE GENOMIC DNA]</scope>
    <source>
        <strain evidence="2 3">ULC007</strain>
    </source>
</reference>
<sequence length="66" mass="7679">MVVLKEVVNMLRPHFPETYLWIILWFIFALFLLIAEAALLPQPAIAMVNQIKEALDIFLLQATHFI</sequence>
<dbReference type="Proteomes" id="UP000238634">
    <property type="component" value="Unassembled WGS sequence"/>
</dbReference>
<evidence type="ECO:0000313" key="2">
    <source>
        <dbReference type="EMBL" id="PSB19854.1"/>
    </source>
</evidence>